<gene>
    <name evidence="5" type="ORF">K0T92_11215</name>
</gene>
<dbReference type="RefSeq" id="WP_219872560.1">
    <property type="nucleotide sequence ID" value="NZ_JAHZIJ010000006.1"/>
</dbReference>
<dbReference type="PANTHER" id="PTHR42713">
    <property type="entry name" value="HISTIDINE KINASE-RELATED"/>
    <property type="match status" value="1"/>
</dbReference>
<reference evidence="5 6" key="1">
    <citation type="submission" date="2021-07" db="EMBL/GenBank/DDBJ databases">
        <title>Paenibacillus radiodurans sp. nov., isolated from the southeastern edge of Tengger Desert.</title>
        <authorList>
            <person name="Zhang G."/>
        </authorList>
    </citation>
    <scope>NUCLEOTIDE SEQUENCE [LARGE SCALE GENOMIC DNA]</scope>
    <source>
        <strain evidence="5 6">DT7-4</strain>
    </source>
</reference>
<dbReference type="InterPro" id="IPR011006">
    <property type="entry name" value="CheY-like_superfamily"/>
</dbReference>
<dbReference type="PANTHER" id="PTHR42713:SF3">
    <property type="entry name" value="TRANSCRIPTIONAL REGULATORY PROTEIN HPTR"/>
    <property type="match status" value="1"/>
</dbReference>
<sequence>MIKVLIVDDESRARDIIRAVVDWKNLGMEIVGEAEDGQDALRKTEQLQPNIIITDIRMAGIDGLQLLRLLHERYPQIRKIVVSAYDDFYYAVQALRYNTMAYLLKPVNQTELHAVLQNCKSSLGVKTFTL</sequence>
<name>A0ABS7D699_9BACL</name>
<keyword evidence="3" id="KW-0597">Phosphoprotein</keyword>
<dbReference type="SUPFAM" id="SSF52172">
    <property type="entry name" value="CheY-like"/>
    <property type="match status" value="1"/>
</dbReference>
<dbReference type="SMART" id="SM00448">
    <property type="entry name" value="REC"/>
    <property type="match status" value="1"/>
</dbReference>
<feature type="modified residue" description="4-aspartylphosphate" evidence="3">
    <location>
        <position position="55"/>
    </location>
</feature>
<dbReference type="CDD" id="cd17536">
    <property type="entry name" value="REC_YesN-like"/>
    <property type="match status" value="1"/>
</dbReference>
<dbReference type="PROSITE" id="PS50110">
    <property type="entry name" value="RESPONSE_REGULATORY"/>
    <property type="match status" value="1"/>
</dbReference>
<evidence type="ECO:0000256" key="1">
    <source>
        <dbReference type="ARBA" id="ARBA00022490"/>
    </source>
</evidence>
<evidence type="ECO:0000259" key="4">
    <source>
        <dbReference type="PROSITE" id="PS50110"/>
    </source>
</evidence>
<feature type="domain" description="Response regulatory" evidence="4">
    <location>
        <begin position="3"/>
        <end position="120"/>
    </location>
</feature>
<dbReference type="Proteomes" id="UP000812277">
    <property type="component" value="Unassembled WGS sequence"/>
</dbReference>
<protein>
    <submittedName>
        <fullName evidence="5">Response regulator</fullName>
    </submittedName>
</protein>
<dbReference type="InterPro" id="IPR001789">
    <property type="entry name" value="Sig_transdc_resp-reg_receiver"/>
</dbReference>
<comment type="caution">
    <text evidence="5">The sequence shown here is derived from an EMBL/GenBank/DDBJ whole genome shotgun (WGS) entry which is preliminary data.</text>
</comment>
<dbReference type="Pfam" id="PF00072">
    <property type="entry name" value="Response_reg"/>
    <property type="match status" value="1"/>
</dbReference>
<evidence type="ECO:0000256" key="3">
    <source>
        <dbReference type="PROSITE-ProRule" id="PRU00169"/>
    </source>
</evidence>
<dbReference type="InterPro" id="IPR051552">
    <property type="entry name" value="HptR"/>
</dbReference>
<keyword evidence="2" id="KW-0238">DNA-binding</keyword>
<evidence type="ECO:0000313" key="6">
    <source>
        <dbReference type="Proteomes" id="UP000812277"/>
    </source>
</evidence>
<organism evidence="5 6">
    <name type="scientific">Paenibacillus oenotherae</name>
    <dbReference type="NCBI Taxonomy" id="1435645"/>
    <lineage>
        <taxon>Bacteria</taxon>
        <taxon>Bacillati</taxon>
        <taxon>Bacillota</taxon>
        <taxon>Bacilli</taxon>
        <taxon>Bacillales</taxon>
        <taxon>Paenibacillaceae</taxon>
        <taxon>Paenibacillus</taxon>
    </lineage>
</organism>
<keyword evidence="6" id="KW-1185">Reference proteome</keyword>
<keyword evidence="1" id="KW-0963">Cytoplasm</keyword>
<proteinExistence type="predicted"/>
<evidence type="ECO:0000313" key="5">
    <source>
        <dbReference type="EMBL" id="MBW7475318.1"/>
    </source>
</evidence>
<accession>A0ABS7D699</accession>
<dbReference type="Gene3D" id="3.40.50.2300">
    <property type="match status" value="1"/>
</dbReference>
<evidence type="ECO:0000256" key="2">
    <source>
        <dbReference type="ARBA" id="ARBA00023125"/>
    </source>
</evidence>
<dbReference type="EMBL" id="JAHZIJ010000006">
    <property type="protein sequence ID" value="MBW7475318.1"/>
    <property type="molecule type" value="Genomic_DNA"/>
</dbReference>